<accession>A0A9P3GFR6</accession>
<gene>
    <name evidence="1" type="ORF">PsYK624_101280</name>
</gene>
<protein>
    <submittedName>
        <fullName evidence="1">Uncharacterized protein</fullName>
    </submittedName>
</protein>
<dbReference type="EMBL" id="BPQB01000036">
    <property type="protein sequence ID" value="GJE93961.1"/>
    <property type="molecule type" value="Genomic_DNA"/>
</dbReference>
<organism evidence="1 2">
    <name type="scientific">Phanerochaete sordida</name>
    <dbReference type="NCBI Taxonomy" id="48140"/>
    <lineage>
        <taxon>Eukaryota</taxon>
        <taxon>Fungi</taxon>
        <taxon>Dikarya</taxon>
        <taxon>Basidiomycota</taxon>
        <taxon>Agaricomycotina</taxon>
        <taxon>Agaricomycetes</taxon>
        <taxon>Polyporales</taxon>
        <taxon>Phanerochaetaceae</taxon>
        <taxon>Phanerochaete</taxon>
    </lineage>
</organism>
<keyword evidence="2" id="KW-1185">Reference proteome</keyword>
<evidence type="ECO:0000313" key="1">
    <source>
        <dbReference type="EMBL" id="GJE93961.1"/>
    </source>
</evidence>
<dbReference type="Proteomes" id="UP000703269">
    <property type="component" value="Unassembled WGS sequence"/>
</dbReference>
<comment type="caution">
    <text evidence="1">The sequence shown here is derived from an EMBL/GenBank/DDBJ whole genome shotgun (WGS) entry which is preliminary data.</text>
</comment>
<reference evidence="1 2" key="1">
    <citation type="submission" date="2021-08" db="EMBL/GenBank/DDBJ databases">
        <title>Draft Genome Sequence of Phanerochaete sordida strain YK-624.</title>
        <authorList>
            <person name="Mori T."/>
            <person name="Dohra H."/>
            <person name="Suzuki T."/>
            <person name="Kawagishi H."/>
            <person name="Hirai H."/>
        </authorList>
    </citation>
    <scope>NUCLEOTIDE SEQUENCE [LARGE SCALE GENOMIC DNA]</scope>
    <source>
        <strain evidence="1 2">YK-624</strain>
    </source>
</reference>
<dbReference type="AlphaFoldDB" id="A0A9P3GFR6"/>
<name>A0A9P3GFR6_9APHY</name>
<sequence>MTLVLRGTRVLHDQTYDRISSHLDRGNRWRATGSGHVTRIGDSVGALFTLLRGDGRREPPLYDLCKTSNSRTLLAT</sequence>
<evidence type="ECO:0000313" key="2">
    <source>
        <dbReference type="Proteomes" id="UP000703269"/>
    </source>
</evidence>
<proteinExistence type="predicted"/>